<sequence>MTILAEQTPMHPDEINRAHGHTVDGEGLLNNYAIVPEMIYMEGQSSLSELTNRVTVVDIFDSEEDAKQAVLEMEQKGLLIAHISIVAKDYKEPQSVMNWENITAEGGLEVTLTKLGISAHAIALFVEAIDNGKFLIIEVGSDREASQVQHVLEKVGHSLQEN</sequence>
<evidence type="ECO:0000313" key="3">
    <source>
        <dbReference type="Proteomes" id="UP001301388"/>
    </source>
</evidence>
<comment type="caution">
    <text evidence="2">The sequence shown here is derived from an EMBL/GenBank/DDBJ whole genome shotgun (WGS) entry which is preliminary data.</text>
</comment>
<feature type="region of interest" description="Disordered" evidence="1">
    <location>
        <begin position="1"/>
        <end position="21"/>
    </location>
</feature>
<proteinExistence type="predicted"/>
<organism evidence="2 3">
    <name type="scientific">Pseudanabaena galeata UHCC 0370</name>
    <dbReference type="NCBI Taxonomy" id="3110310"/>
    <lineage>
        <taxon>Bacteria</taxon>
        <taxon>Bacillati</taxon>
        <taxon>Cyanobacteriota</taxon>
        <taxon>Cyanophyceae</taxon>
        <taxon>Pseudanabaenales</taxon>
        <taxon>Pseudanabaenaceae</taxon>
        <taxon>Pseudanabaena</taxon>
    </lineage>
</organism>
<evidence type="ECO:0000313" key="2">
    <source>
        <dbReference type="EMBL" id="MEA5477093.1"/>
    </source>
</evidence>
<reference evidence="2 3" key="1">
    <citation type="submission" date="2023-12" db="EMBL/GenBank/DDBJ databases">
        <title>Baltic Sea Cyanobacteria.</title>
        <authorList>
            <person name="Delbaje E."/>
            <person name="Fewer D.P."/>
            <person name="Shishido T.K."/>
        </authorList>
    </citation>
    <scope>NUCLEOTIDE SEQUENCE [LARGE SCALE GENOMIC DNA]</scope>
    <source>
        <strain evidence="2 3">UHCC 0370</strain>
    </source>
</reference>
<dbReference type="RefSeq" id="WP_323260473.1">
    <property type="nucleotide sequence ID" value="NZ_JAYGIE010000016.1"/>
</dbReference>
<dbReference type="Proteomes" id="UP001301388">
    <property type="component" value="Unassembled WGS sequence"/>
</dbReference>
<evidence type="ECO:0000256" key="1">
    <source>
        <dbReference type="SAM" id="MobiDB-lite"/>
    </source>
</evidence>
<keyword evidence="3" id="KW-1185">Reference proteome</keyword>
<dbReference type="EMBL" id="JAYGIE010000016">
    <property type="protein sequence ID" value="MEA5477093.1"/>
    <property type="molecule type" value="Genomic_DNA"/>
</dbReference>
<gene>
    <name evidence="2" type="ORF">VB774_05615</name>
</gene>
<accession>A0ABU5TGD2</accession>
<name>A0ABU5TGD2_9CYAN</name>
<protein>
    <submittedName>
        <fullName evidence="2">Uncharacterized protein</fullName>
    </submittedName>
</protein>
<feature type="compositionally biased region" description="Basic and acidic residues" evidence="1">
    <location>
        <begin position="11"/>
        <end position="21"/>
    </location>
</feature>